<dbReference type="GeneTree" id="ENSGT00940000153846"/>
<reference evidence="2" key="4">
    <citation type="submission" date="2025-08" db="UniProtKB">
        <authorList>
            <consortium name="Ensembl"/>
        </authorList>
    </citation>
    <scope>IDENTIFICATION</scope>
</reference>
<dbReference type="HGNC" id="HGNC:3501">
    <property type="gene designation" value="EVI5"/>
</dbReference>
<accession>A0A9L9PXD7</accession>
<sequence length="96" mass="9951">MASQVASPSTSLHTTSSSTTLSTPALSPSSPSQLSPDDLELLAKLEEQNRLEYSGVTTAHCSFDLLGSGDPSTSASQVAGTTGFGRDEFMEIVRNG</sequence>
<keyword evidence="3" id="KW-1185">Reference proteome</keyword>
<proteinExistence type="evidence at protein level"/>
<evidence type="ECO:0000313" key="2">
    <source>
        <dbReference type="Ensembl" id="ENSP00000516587.1"/>
    </source>
</evidence>
<gene>
    <name evidence="2" type="primary">EVI5</name>
</gene>
<protein>
    <submittedName>
        <fullName evidence="2">Ecotropic viral integration site 5</fullName>
    </submittedName>
</protein>
<evidence type="ECO:0007829" key="4">
    <source>
        <dbReference type="PeptideAtlas" id="A0A9L9PXD7"/>
    </source>
</evidence>
<reference evidence="2 3" key="3">
    <citation type="journal article" date="2006" name="Nature">
        <title>The DNA sequence and biological annotation of human chromosome 1.</title>
        <authorList>
            <person name="Gregory S.G."/>
            <person name="Barlow K.F."/>
            <person name="McLay K.E."/>
            <person name="Kaul R."/>
            <person name="Swarbreck D."/>
            <person name="Dunham A."/>
            <person name="Scott C.E."/>
            <person name="Howe K.L."/>
            <person name="Woodfine K."/>
            <person name="Spencer C.C."/>
            <person name="Jones M.C."/>
            <person name="Gillson C."/>
            <person name="Searle S."/>
            <person name="Zhou Y."/>
            <person name="Kokocinski F."/>
            <person name="McDonald L."/>
            <person name="Evans R."/>
            <person name="Phillips K."/>
            <person name="Atkinson A."/>
            <person name="Cooper R."/>
            <person name="Jones C."/>
            <person name="Hall R.E."/>
            <person name="Andrews T.D."/>
            <person name="Lloyd C."/>
            <person name="Ainscough R."/>
            <person name="Almeida J.P."/>
            <person name="Ambrose K.D."/>
            <person name="Anderson F."/>
            <person name="Andrew R.W."/>
            <person name="Ashwell R.I."/>
            <person name="Aubin K."/>
            <person name="Babbage A.K."/>
            <person name="Bagguley C.L."/>
            <person name="Bailey J."/>
            <person name="Beasley H."/>
            <person name="Bethel G."/>
            <person name="Bird C.P."/>
            <person name="Bray-Allen S."/>
            <person name="Brown J.Y."/>
            <person name="Brown A.J."/>
            <person name="Buckley D."/>
            <person name="Burton J."/>
            <person name="Bye J."/>
            <person name="Carder C."/>
            <person name="Chapman J.C."/>
            <person name="Clark S.Y."/>
            <person name="Clarke G."/>
            <person name="Clee C."/>
            <person name="Cobley V."/>
            <person name="Collier R.E."/>
            <person name="Corby N."/>
            <person name="Coville G.J."/>
            <person name="Davies J."/>
            <person name="Deadman R."/>
            <person name="Dunn M."/>
            <person name="Earthrowl M."/>
            <person name="Ellington A.G."/>
            <person name="Errington H."/>
            <person name="Frankish A."/>
            <person name="Frankland J."/>
            <person name="French L."/>
            <person name="Garner P."/>
            <person name="Garnett J."/>
            <person name="Gay L."/>
            <person name="Ghori M.R."/>
            <person name="Gibson R."/>
            <person name="Gilby L.M."/>
            <person name="Gillett W."/>
            <person name="Glithero R.J."/>
            <person name="Grafham D.V."/>
            <person name="Griffiths C."/>
            <person name="Griffiths-Jones S."/>
            <person name="Grocock R."/>
            <person name="Hammond S."/>
            <person name="Harrison E.S."/>
            <person name="Hart E."/>
            <person name="Haugen E."/>
            <person name="Heath P.D."/>
            <person name="Holmes S."/>
            <person name="Holt K."/>
            <person name="Howden P.J."/>
            <person name="Hunt A.R."/>
            <person name="Hunt S.E."/>
            <person name="Hunter G."/>
            <person name="Isherwood J."/>
            <person name="James R."/>
            <person name="Johnson C."/>
            <person name="Johnson D."/>
            <person name="Joy A."/>
            <person name="Kay M."/>
            <person name="Kershaw J.K."/>
            <person name="Kibukawa M."/>
            <person name="Kimberley A.M."/>
            <person name="King A."/>
            <person name="Knights A.J."/>
            <person name="Lad H."/>
            <person name="Laird G."/>
            <person name="Lawlor S."/>
            <person name="Leongamornlert D.A."/>
            <person name="Lloyd D.M."/>
            <person name="Loveland J."/>
            <person name="Lovell J."/>
            <person name="Lush M.J."/>
            <person name="Lyne R."/>
            <person name="Martin S."/>
            <person name="Mashreghi-Mohammadi M."/>
            <person name="Matthews L."/>
            <person name="Matthews N.S."/>
            <person name="McLaren S."/>
            <person name="Milne S."/>
            <person name="Mistry S."/>
            <person name="Moore M.J."/>
            <person name="Nickerson T."/>
            <person name="O'Dell C.N."/>
            <person name="Oliver K."/>
            <person name="Palmeiri A."/>
            <person name="Palmer S.A."/>
            <person name="Parker A."/>
            <person name="Patel D."/>
            <person name="Pearce A.V."/>
            <person name="Peck A.I."/>
            <person name="Pelan S."/>
            <person name="Phelps K."/>
            <person name="Phillimore B.J."/>
            <person name="Plumb R."/>
            <person name="Rajan J."/>
            <person name="Raymond C."/>
            <person name="Rouse G."/>
            <person name="Saenphimmachak C."/>
            <person name="Sehra H.K."/>
            <person name="Sheridan E."/>
            <person name="Shownkeen R."/>
            <person name="Sims S."/>
            <person name="Skuce C.D."/>
            <person name="Smith M."/>
            <person name="Steward C."/>
            <person name="Subramanian S."/>
            <person name="Sycamore N."/>
            <person name="Tracey A."/>
            <person name="Tromans A."/>
            <person name="Van Helmond Z."/>
            <person name="Wall M."/>
            <person name="Wallis J.M."/>
            <person name="White S."/>
            <person name="Whitehead S.L."/>
            <person name="Wilkinson J.E."/>
            <person name="Willey D.L."/>
            <person name="Williams H."/>
            <person name="Wilming L."/>
            <person name="Wray P.W."/>
            <person name="Wu Z."/>
            <person name="Coulson A."/>
            <person name="Vaudin M."/>
            <person name="Sulston J.E."/>
            <person name="Durbin R."/>
            <person name="Hubbard T."/>
            <person name="Wooster R."/>
            <person name="Dunham I."/>
            <person name="Carter N.P."/>
            <person name="McVean G."/>
            <person name="Ross M.T."/>
            <person name="Harrow J."/>
            <person name="Olson M.V."/>
            <person name="Beck S."/>
            <person name="Rogers J."/>
            <person name="Bentley D.R."/>
            <person name="Banerjee R."/>
            <person name="Bryant S.P."/>
            <person name="Burford D.C."/>
            <person name="Burrill W.D."/>
            <person name="Clegg S.M."/>
            <person name="Dhami P."/>
            <person name="Dovey O."/>
            <person name="Faulkner L.M."/>
            <person name="Gribble S.M."/>
            <person name="Langford C.F."/>
            <person name="Pandian R.D."/>
            <person name="Porter K.M."/>
            <person name="Prigmore E."/>
        </authorList>
    </citation>
    <scope>NUCLEOTIDE SEQUENCE [LARGE SCALE GENOMIC DNA]</scope>
</reference>
<feature type="region of interest" description="Disordered" evidence="1">
    <location>
        <begin position="1"/>
        <end position="37"/>
    </location>
</feature>
<evidence type="ECO:0000313" key="3">
    <source>
        <dbReference type="Proteomes" id="UP000005640"/>
    </source>
</evidence>
<dbReference type="EMBL" id="AC104332">
    <property type="status" value="NOT_ANNOTATED_CDS"/>
    <property type="molecule type" value="Genomic_DNA"/>
</dbReference>
<evidence type="ECO:0000256" key="1">
    <source>
        <dbReference type="SAM" id="MobiDB-lite"/>
    </source>
</evidence>
<dbReference type="AlphaFoldDB" id="A0A9L9PXD7"/>
<reference evidence="2 3" key="1">
    <citation type="journal article" date="2001" name="Nature">
        <title>Initial sequencing and analysis of the human genome.</title>
        <authorList>
            <consortium name="International Human Genome Sequencing Consortium"/>
            <person name="Lander E.S."/>
            <person name="Linton L.M."/>
            <person name="Birren B."/>
            <person name="Nusbaum C."/>
            <person name="Zody M.C."/>
            <person name="Baldwin J."/>
            <person name="Devon K."/>
            <person name="Dewar K."/>
            <person name="Doyle M."/>
            <person name="FitzHugh W."/>
            <person name="Funke R."/>
            <person name="Gage D."/>
            <person name="Harris K."/>
            <person name="Heaford A."/>
            <person name="Howland J."/>
            <person name="Kann L."/>
            <person name="Lehoczky J."/>
            <person name="LeVine R."/>
            <person name="McEwan P."/>
            <person name="McKernan K."/>
            <person name="Meldrim J."/>
            <person name="Mesirov J.P."/>
            <person name="Miranda C."/>
            <person name="Morris W."/>
            <person name="Naylor J."/>
            <person name="Raymond C."/>
            <person name="Rosetti M."/>
            <person name="Santos R."/>
            <person name="Sheridan A."/>
            <person name="Sougnez C."/>
            <person name="Stange-Thomann N."/>
            <person name="Stojanovic N."/>
            <person name="Subramanian A."/>
            <person name="Wyman D."/>
            <person name="Rogers J."/>
            <person name="Sulston J."/>
            <person name="Ainscough R."/>
            <person name="Beck S."/>
            <person name="Bentley D."/>
            <person name="Burton J."/>
            <person name="Clee C."/>
            <person name="Carter N."/>
            <person name="Coulson A."/>
            <person name="Deadman R."/>
            <person name="Deloukas P."/>
            <person name="Dunham A."/>
            <person name="Dunham I."/>
            <person name="Durbin R."/>
            <person name="French L."/>
            <person name="Grafham D."/>
            <person name="Gregory S."/>
            <person name="Hubbard T."/>
            <person name="Humphray S."/>
            <person name="Hunt A."/>
            <person name="Jones M."/>
            <person name="Lloyd C."/>
            <person name="McMurray A."/>
            <person name="Matthews L."/>
            <person name="Mercer S."/>
            <person name="Milne S."/>
            <person name="Mullikin J.C."/>
            <person name="Mungall A."/>
            <person name="Plumb R."/>
            <person name="Ross M."/>
            <person name="Shownkeen R."/>
            <person name="Sims S."/>
            <person name="Waterston R.H."/>
            <person name="Wilson R.K."/>
            <person name="Hillier L.W."/>
            <person name="McPherson J.D."/>
            <person name="Marra M.A."/>
            <person name="Mardis E.R."/>
            <person name="Fulton L.A."/>
            <person name="Chinwalla A.T."/>
            <person name="Pepin K.H."/>
            <person name="Gish W.R."/>
            <person name="Chissoe S.L."/>
            <person name="Wendl M.C."/>
            <person name="Delehaunty K.D."/>
            <person name="Miner T.L."/>
            <person name="Delehaunty A."/>
            <person name="Kramer J.B."/>
            <person name="Cook L.L."/>
            <person name="Fulton R.S."/>
            <person name="Johnson D.L."/>
            <person name="Minx P.J."/>
            <person name="Clifton S.W."/>
            <person name="Hawkins T."/>
            <person name="Branscomb E."/>
            <person name="Predki P."/>
            <person name="Richardson P."/>
            <person name="Wenning S."/>
            <person name="Slezak T."/>
            <person name="Doggett N."/>
            <person name="Cheng J.F."/>
            <person name="Olsen A."/>
            <person name="Lucas S."/>
            <person name="Elkin C."/>
            <person name="Uberbacher E."/>
            <person name="Frazier M."/>
            <person name="Gibbs R.A."/>
            <person name="Muzny D.M."/>
            <person name="Scherer S.E."/>
            <person name="Bouck J.B."/>
            <person name="Sodergren E.J."/>
            <person name="Worley K.C."/>
            <person name="Rives C.M."/>
            <person name="Gorrell J.H."/>
            <person name="Metzker M.L."/>
            <person name="Naylor S.L."/>
            <person name="Kucherlapati R.S."/>
            <person name="Nelson D.L."/>
            <person name="Weinstock G.M."/>
            <person name="Sakaki Y."/>
            <person name="Fujiyama A."/>
            <person name="Hattori M."/>
            <person name="Yada T."/>
            <person name="Toyoda A."/>
            <person name="Itoh T."/>
            <person name="Kawagoe C."/>
            <person name="Watanabe H."/>
            <person name="Totoki Y."/>
            <person name="Taylor T."/>
            <person name="Weissenbach J."/>
            <person name="Heilig R."/>
            <person name="Saurin W."/>
            <person name="Artiguenave F."/>
            <person name="Brottier P."/>
            <person name="Bruls T."/>
            <person name="Pelletier E."/>
            <person name="Robert C."/>
            <person name="Wincker P."/>
            <person name="Smith D.R."/>
            <person name="Doucette-Stamm L."/>
            <person name="Rubenfield M."/>
            <person name="Weinstock K."/>
            <person name="Lee H.M."/>
            <person name="Dubois J."/>
            <person name="Rosenthal A."/>
            <person name="Platzer M."/>
            <person name="Nyakatura G."/>
            <person name="Taudien S."/>
            <person name="Rump A."/>
            <person name="Yang H."/>
            <person name="Yu J."/>
            <person name="Wang J."/>
            <person name="Huang G."/>
            <person name="Gu J."/>
            <person name="Hood L."/>
            <person name="Rowen L."/>
            <person name="Madan A."/>
            <person name="Qin S."/>
            <person name="Davis R.W."/>
            <person name="Federspiel N.A."/>
            <person name="Abola A.P."/>
            <person name="Proctor M.J."/>
            <person name="Myers R.M."/>
            <person name="Schmutz J."/>
            <person name="Dickson M."/>
            <person name="Grimwood J."/>
            <person name="Cox D.R."/>
            <person name="Olson M.V."/>
            <person name="Kaul R."/>
            <person name="Raymond C."/>
            <person name="Shimizu N."/>
            <person name="Kawasaki K."/>
            <person name="Minoshima S."/>
            <person name="Evans G.A."/>
            <person name="Athanasiou M."/>
            <person name="Schultz R."/>
            <person name="Roe B.A."/>
            <person name="Chen F."/>
            <person name="Pan H."/>
            <person name="Ramser J."/>
            <person name="Lehrach H."/>
            <person name="Reinhardt R."/>
            <person name="McCombie W.R."/>
            <person name="de la Bastide M."/>
            <person name="Dedhia N."/>
            <person name="Blocker H."/>
            <person name="Hornischer K."/>
            <person name="Nordsiek G."/>
            <person name="Agarwala R."/>
            <person name="Aravind L."/>
            <person name="Bailey J.A."/>
            <person name="Bateman A."/>
            <person name="Batzoglou S."/>
            <person name="Birney E."/>
            <person name="Bork P."/>
            <person name="Brown D.G."/>
            <person name="Burge C.B."/>
            <person name="Cerutti L."/>
            <person name="Chen H.C."/>
            <person name="Church D."/>
            <person name="Clamp M."/>
            <person name="Copley R.R."/>
            <person name="Doerks T."/>
            <person name="Eddy S.R."/>
            <person name="Eichler E.E."/>
            <person name="Furey T.S."/>
            <person name="Galagan J."/>
            <person name="Gilbert J.G."/>
            <person name="Harmon C."/>
            <person name="Hayashizaki Y."/>
            <person name="Haussler D."/>
            <person name="Hermjakob H."/>
            <person name="Hokamp K."/>
            <person name="Jang W."/>
            <person name="Johnson L.S."/>
            <person name="Jones T.A."/>
            <person name="Kasif S."/>
            <person name="Kaspryzk A."/>
            <person name="Kennedy S."/>
            <person name="Kent W.J."/>
            <person name="Kitts P."/>
            <person name="Koonin E.V."/>
            <person name="Korf I."/>
            <person name="Kulp D."/>
            <person name="Lancet D."/>
            <person name="Lowe T.M."/>
            <person name="McLysaght A."/>
            <person name="Mikkelsen T."/>
            <person name="Moran J.V."/>
            <person name="Mulder N."/>
            <person name="Pollara V.J."/>
            <person name="Ponting C.P."/>
            <person name="Schuler G."/>
            <person name="Schultz J."/>
            <person name="Slater G."/>
            <person name="Smit A.F."/>
            <person name="Stupka E."/>
            <person name="Szustakowski J."/>
            <person name="Thierry-Mieg D."/>
            <person name="Thierry-Mieg J."/>
            <person name="Wagner L."/>
            <person name="Wallis J."/>
            <person name="Wheeler R."/>
            <person name="Williams A."/>
            <person name="Wolf Y.I."/>
            <person name="Wolfe K.H."/>
            <person name="Yang S.P."/>
            <person name="Yeh R.F."/>
            <person name="Collins F."/>
            <person name="Guyer M.S."/>
            <person name="Peterson J."/>
            <person name="Felsenfeld A."/>
            <person name="Wetterstrand K.A."/>
            <person name="Patrinos A."/>
            <person name="Morgan M.J."/>
            <person name="de Jong P."/>
            <person name="Catanese J.J."/>
            <person name="Osoegawa K."/>
            <person name="Shizuya H."/>
            <person name="Choi S."/>
            <person name="Chen Y.J."/>
        </authorList>
    </citation>
    <scope>NUCLEOTIDE SEQUENCE [LARGE SCALE GENOMIC DNA]</scope>
</reference>
<dbReference type="EMBL" id="AC104456">
    <property type="status" value="NOT_ANNOTATED_CDS"/>
    <property type="molecule type" value="Genomic_DNA"/>
</dbReference>
<reference evidence="2 3" key="2">
    <citation type="journal article" date="2004" name="Nature">
        <title>Finishing the euchromatic sequence of the human genome.</title>
        <authorList>
            <consortium name="International Human Genome Sequencing Consortium"/>
        </authorList>
    </citation>
    <scope>NUCLEOTIDE SEQUENCE [LARGE SCALE GENOMIC DNA]</scope>
</reference>
<reference evidence="2" key="5">
    <citation type="submission" date="2025-09" db="UniProtKB">
        <authorList>
            <consortium name="Ensembl"/>
        </authorList>
    </citation>
    <scope>IDENTIFICATION</scope>
</reference>
<dbReference type="EMBL" id="AL133332">
    <property type="status" value="NOT_ANNOTATED_CDS"/>
    <property type="molecule type" value="Genomic_DNA"/>
</dbReference>
<dbReference type="EMBL" id="AL354890">
    <property type="status" value="NOT_ANNOTATED_CDS"/>
    <property type="molecule type" value="Genomic_DNA"/>
</dbReference>
<keyword evidence="4" id="KW-1267">Proteomics identification</keyword>
<organism evidence="2 3">
    <name type="scientific">Homo sapiens</name>
    <name type="common">Human</name>
    <dbReference type="NCBI Taxonomy" id="9606"/>
    <lineage>
        <taxon>Eukaryota</taxon>
        <taxon>Metazoa</taxon>
        <taxon>Chordata</taxon>
        <taxon>Craniata</taxon>
        <taxon>Vertebrata</taxon>
        <taxon>Euteleostomi</taxon>
        <taxon>Mammalia</taxon>
        <taxon>Eutheria</taxon>
        <taxon>Euarchontoglires</taxon>
        <taxon>Primates</taxon>
        <taxon>Haplorrhini</taxon>
        <taxon>Catarrhini</taxon>
        <taxon>Hominidae</taxon>
        <taxon>Homo</taxon>
    </lineage>
</organism>
<dbReference type="OrthoDB" id="295078at2759"/>
<feature type="compositionally biased region" description="Low complexity" evidence="1">
    <location>
        <begin position="7"/>
        <end position="36"/>
    </location>
</feature>
<name>A0A9L9PXD7_HUMAN</name>
<dbReference type="Ensembl" id="ENST00000706845.1">
    <property type="protein sequence ID" value="ENSP00000516587.1"/>
    <property type="gene ID" value="ENSG00000067208.17"/>
</dbReference>
<dbReference type="OpenTargets" id="ENSG00000067208"/>
<dbReference type="Ensembl" id="ENST00000706845.1">
    <property type="protein sequence ID" value="ENSP00000516587.1"/>
    <property type="gene ID" value="ENSG00000067208.18"/>
</dbReference>
<dbReference type="Proteomes" id="UP000005640">
    <property type="component" value="Chromosome 1"/>
</dbReference>